<gene>
    <name evidence="1" type="ORF">H5410_061445</name>
</gene>
<dbReference type="AlphaFoldDB" id="A0A9J5W8M5"/>
<proteinExistence type="predicted"/>
<protein>
    <submittedName>
        <fullName evidence="1">Uncharacterized protein</fullName>
    </submittedName>
</protein>
<comment type="caution">
    <text evidence="1">The sequence shown here is derived from an EMBL/GenBank/DDBJ whole genome shotgun (WGS) entry which is preliminary data.</text>
</comment>
<evidence type="ECO:0000313" key="2">
    <source>
        <dbReference type="Proteomes" id="UP000824120"/>
    </source>
</evidence>
<keyword evidence="2" id="KW-1185">Reference proteome</keyword>
<name>A0A9J5W8M5_SOLCO</name>
<accession>A0A9J5W8M5</accession>
<evidence type="ECO:0000313" key="1">
    <source>
        <dbReference type="EMBL" id="KAG5571679.1"/>
    </source>
</evidence>
<organism evidence="1 2">
    <name type="scientific">Solanum commersonii</name>
    <name type="common">Commerson's wild potato</name>
    <name type="synonym">Commerson's nightshade</name>
    <dbReference type="NCBI Taxonomy" id="4109"/>
    <lineage>
        <taxon>Eukaryota</taxon>
        <taxon>Viridiplantae</taxon>
        <taxon>Streptophyta</taxon>
        <taxon>Embryophyta</taxon>
        <taxon>Tracheophyta</taxon>
        <taxon>Spermatophyta</taxon>
        <taxon>Magnoliopsida</taxon>
        <taxon>eudicotyledons</taxon>
        <taxon>Gunneridae</taxon>
        <taxon>Pentapetalae</taxon>
        <taxon>asterids</taxon>
        <taxon>lamiids</taxon>
        <taxon>Solanales</taxon>
        <taxon>Solanaceae</taxon>
        <taxon>Solanoideae</taxon>
        <taxon>Solaneae</taxon>
        <taxon>Solanum</taxon>
    </lineage>
</organism>
<reference evidence="1 2" key="1">
    <citation type="submission" date="2020-09" db="EMBL/GenBank/DDBJ databases">
        <title>De no assembly of potato wild relative species, Solanum commersonii.</title>
        <authorList>
            <person name="Cho K."/>
        </authorList>
    </citation>
    <scope>NUCLEOTIDE SEQUENCE [LARGE SCALE GENOMIC DNA]</scope>
    <source>
        <strain evidence="1">LZ3.2</strain>
        <tissue evidence="1">Leaf</tissue>
    </source>
</reference>
<dbReference type="Proteomes" id="UP000824120">
    <property type="component" value="Chromosome 12"/>
</dbReference>
<sequence>MMKKLKVIKKMRRKVKKKVRKEMKRKKIKMKVMKKIKMKVMKEQLMLKVGKMLKRKLKKTIKRKELMKILMVMLRYRRAWIKHKGDDDILKDENKKMDEIWINYRDMSVCFYNSSIATNGSSIGNTTYR</sequence>
<dbReference type="EMBL" id="JACXVP010000012">
    <property type="protein sequence ID" value="KAG5571679.1"/>
    <property type="molecule type" value="Genomic_DNA"/>
</dbReference>